<evidence type="ECO:0000313" key="12">
    <source>
        <dbReference type="Proteomes" id="UP000600449"/>
    </source>
</evidence>
<comment type="function">
    <text evidence="2">Could be a virulence factor.</text>
</comment>
<comment type="subcellular location">
    <subcellularLocation>
        <location evidence="3">Secreted</location>
    </subcellularLocation>
</comment>
<evidence type="ECO:0000259" key="10">
    <source>
        <dbReference type="PROSITE" id="PS50035"/>
    </source>
</evidence>
<keyword evidence="7" id="KW-0378">Hydrolase</keyword>
<dbReference type="PROSITE" id="PS50035">
    <property type="entry name" value="PLD"/>
    <property type="match status" value="2"/>
</dbReference>
<protein>
    <recommendedName>
        <fullName evidence="4">Phospholipase D</fullName>
    </recommendedName>
    <alternativeName>
        <fullName evidence="9">Choline phosphatase</fullName>
    </alternativeName>
</protein>
<evidence type="ECO:0000256" key="1">
    <source>
        <dbReference type="ARBA" id="ARBA00000798"/>
    </source>
</evidence>
<proteinExistence type="predicted"/>
<dbReference type="AlphaFoldDB" id="A0A917V4J4"/>
<dbReference type="RefSeq" id="WP_188913292.1">
    <property type="nucleotide sequence ID" value="NZ_BMMF01000006.1"/>
</dbReference>
<evidence type="ECO:0000256" key="4">
    <source>
        <dbReference type="ARBA" id="ARBA00018392"/>
    </source>
</evidence>
<evidence type="ECO:0000256" key="9">
    <source>
        <dbReference type="ARBA" id="ARBA00029594"/>
    </source>
</evidence>
<gene>
    <name evidence="11" type="ORF">GCM10011322_24540</name>
</gene>
<feature type="domain" description="PLD phosphodiesterase" evidence="10">
    <location>
        <begin position="140"/>
        <end position="167"/>
    </location>
</feature>
<evidence type="ECO:0000313" key="11">
    <source>
        <dbReference type="EMBL" id="GGK36640.1"/>
    </source>
</evidence>
<dbReference type="SMART" id="SM00155">
    <property type="entry name" value="PLDc"/>
    <property type="match status" value="2"/>
</dbReference>
<dbReference type="PANTHER" id="PTHR18896">
    <property type="entry name" value="PHOSPHOLIPASE D"/>
    <property type="match status" value="1"/>
</dbReference>
<dbReference type="GO" id="GO:0004630">
    <property type="term" value="F:phospholipase D activity"/>
    <property type="evidence" value="ECO:0007669"/>
    <property type="project" value="UniProtKB-EC"/>
</dbReference>
<reference evidence="11 12" key="1">
    <citation type="journal article" date="2014" name="Int. J. Syst. Evol. Microbiol.">
        <title>Complete genome sequence of Corynebacterium casei LMG S-19264T (=DSM 44701T), isolated from a smear-ripened cheese.</title>
        <authorList>
            <consortium name="US DOE Joint Genome Institute (JGI-PGF)"/>
            <person name="Walter F."/>
            <person name="Albersmeier A."/>
            <person name="Kalinowski J."/>
            <person name="Ruckert C."/>
        </authorList>
    </citation>
    <scope>NUCLEOTIDE SEQUENCE [LARGE SCALE GENOMIC DNA]</scope>
    <source>
        <strain evidence="11 12">CGMCC 1.9161</strain>
    </source>
</reference>
<dbReference type="CDD" id="cd09143">
    <property type="entry name" value="PLDc_vPLD1_2_like_bac_2"/>
    <property type="match status" value="1"/>
</dbReference>
<evidence type="ECO:0000256" key="6">
    <source>
        <dbReference type="ARBA" id="ARBA00022737"/>
    </source>
</evidence>
<dbReference type="EMBL" id="BMMF01000006">
    <property type="protein sequence ID" value="GGK36640.1"/>
    <property type="molecule type" value="Genomic_DNA"/>
</dbReference>
<keyword evidence="5" id="KW-0964">Secreted</keyword>
<dbReference type="GO" id="GO:0009395">
    <property type="term" value="P:phospholipid catabolic process"/>
    <property type="evidence" value="ECO:0007669"/>
    <property type="project" value="TreeGrafter"/>
</dbReference>
<evidence type="ECO:0000256" key="2">
    <source>
        <dbReference type="ARBA" id="ARBA00003145"/>
    </source>
</evidence>
<dbReference type="Gene3D" id="3.30.870.10">
    <property type="entry name" value="Endonuclease Chain A"/>
    <property type="match status" value="2"/>
</dbReference>
<evidence type="ECO:0000256" key="8">
    <source>
        <dbReference type="ARBA" id="ARBA00023098"/>
    </source>
</evidence>
<dbReference type="InterPro" id="IPR025202">
    <property type="entry name" value="PLD-like_dom"/>
</dbReference>
<dbReference type="CDD" id="cd09140">
    <property type="entry name" value="PLDc_vPLD1_2_like_bac_1"/>
    <property type="match status" value="1"/>
</dbReference>
<dbReference type="GO" id="GO:0005576">
    <property type="term" value="C:extracellular region"/>
    <property type="evidence" value="ECO:0007669"/>
    <property type="project" value="UniProtKB-SubCell"/>
</dbReference>
<dbReference type="PANTHER" id="PTHR18896:SF76">
    <property type="entry name" value="PHOSPHOLIPASE"/>
    <property type="match status" value="1"/>
</dbReference>
<feature type="domain" description="PLD phosphodiesterase" evidence="10">
    <location>
        <begin position="354"/>
        <end position="381"/>
    </location>
</feature>
<keyword evidence="12" id="KW-1185">Reference proteome</keyword>
<evidence type="ECO:0000256" key="3">
    <source>
        <dbReference type="ARBA" id="ARBA00004613"/>
    </source>
</evidence>
<sequence>MSTTAARADDSPAPHRILRPGDTCWRIAHADRAGLVVDAQDYFRAVKEAMLAARHTIMLIGWDFDLRIQFEPDGATMEGPNALGPFLRWISKTRPELRIYVLKWDLGMIQALGRGSTPLMILDWTTSENIRFHLDGAHPPGAAHHQKIVAIDDVFAFCGGIDMTADRWDTRGHLDGDERRLRPSGRAYGPWHDATMALDGDAAKSLAEHARQRWKLATGEELEPPPARAPIWPSGVAPTFVDVDVGIARTAPLFGNHPKIFEVESLLLSCIREARETIYCESQYFASRTIAEVIAGRLREADGPQIVIVNPMSADGYLEAATMDTARARLLKLVRDADVFDRFRIYTPVTHAGEDIYVHAKILIVDDRLIRIGSSNLNNRSMGFDTECDVAIEAVEGAPDAAERRRRILDVRADLLAEHLATTPEAVEQAIAEHGLVGAVDRLSGHGRTLAPYEPDPIGPAEELLAENDLLDPERPPKWIQRAKATLMAPLR</sequence>
<dbReference type="Pfam" id="PF13091">
    <property type="entry name" value="PLDc_2"/>
    <property type="match status" value="1"/>
</dbReference>
<dbReference type="Proteomes" id="UP000600449">
    <property type="component" value="Unassembled WGS sequence"/>
</dbReference>
<keyword evidence="8" id="KW-0443">Lipid metabolism</keyword>
<dbReference type="InterPro" id="IPR015679">
    <property type="entry name" value="PLipase_D_fam"/>
</dbReference>
<name>A0A917V4J4_9HYPH</name>
<comment type="caution">
    <text evidence="11">The sequence shown here is derived from an EMBL/GenBank/DDBJ whole genome shotgun (WGS) entry which is preliminary data.</text>
</comment>
<organism evidence="11 12">
    <name type="scientific">Salinarimonas ramus</name>
    <dbReference type="NCBI Taxonomy" id="690164"/>
    <lineage>
        <taxon>Bacteria</taxon>
        <taxon>Pseudomonadati</taxon>
        <taxon>Pseudomonadota</taxon>
        <taxon>Alphaproteobacteria</taxon>
        <taxon>Hyphomicrobiales</taxon>
        <taxon>Salinarimonadaceae</taxon>
        <taxon>Salinarimonas</taxon>
    </lineage>
</organism>
<evidence type="ECO:0000256" key="7">
    <source>
        <dbReference type="ARBA" id="ARBA00022801"/>
    </source>
</evidence>
<comment type="catalytic activity">
    <reaction evidence="1">
        <text>a 1,2-diacyl-sn-glycero-3-phosphocholine + H2O = a 1,2-diacyl-sn-glycero-3-phosphate + choline + H(+)</text>
        <dbReference type="Rhea" id="RHEA:14445"/>
        <dbReference type="ChEBI" id="CHEBI:15354"/>
        <dbReference type="ChEBI" id="CHEBI:15377"/>
        <dbReference type="ChEBI" id="CHEBI:15378"/>
        <dbReference type="ChEBI" id="CHEBI:57643"/>
        <dbReference type="ChEBI" id="CHEBI:58608"/>
        <dbReference type="EC" id="3.1.4.4"/>
    </reaction>
</comment>
<dbReference type="InterPro" id="IPR001736">
    <property type="entry name" value="PLipase_D/transphosphatidylase"/>
</dbReference>
<keyword evidence="6" id="KW-0677">Repeat</keyword>
<dbReference type="SUPFAM" id="SSF56024">
    <property type="entry name" value="Phospholipase D/nuclease"/>
    <property type="match status" value="2"/>
</dbReference>
<accession>A0A917V4J4</accession>
<evidence type="ECO:0000256" key="5">
    <source>
        <dbReference type="ARBA" id="ARBA00022525"/>
    </source>
</evidence>